<dbReference type="RefSeq" id="WP_089937815.1">
    <property type="nucleotide sequence ID" value="NZ_CAKOEX010000001.1"/>
</dbReference>
<reference evidence="1 2" key="1">
    <citation type="submission" date="2018-04" db="EMBL/GenBank/DDBJ databases">
        <title>Genomic Encyclopedia of Type Strains, Phase IV (KMG-IV): sequencing the most valuable type-strain genomes for metagenomic binning, comparative biology and taxonomic classification.</title>
        <authorList>
            <person name="Goeker M."/>
        </authorList>
    </citation>
    <scope>NUCLEOTIDE SEQUENCE [LARGE SCALE GENOMIC DNA]</scope>
    <source>
        <strain evidence="1 2">DSM 28795</strain>
    </source>
</reference>
<evidence type="ECO:0000313" key="1">
    <source>
        <dbReference type="EMBL" id="PVY86433.1"/>
    </source>
</evidence>
<dbReference type="InterPro" id="IPR021462">
    <property type="entry name" value="DUF3114"/>
</dbReference>
<keyword evidence="2" id="KW-1185">Reference proteome</keyword>
<name>A0A2U1DFG9_9LACO</name>
<dbReference type="Pfam" id="PF11311">
    <property type="entry name" value="DUF3114"/>
    <property type="match status" value="1"/>
</dbReference>
<sequence length="389" mass="45576">MTFSWLLDKYRGSIQFSDKEVQLLSKDGWDQASQCKAAQYLYQQKLTSLEQIEKQKAHMWHQIHAIGSEFYTQMYQASQKGPVQRLQMLLGQLGAKIDQYHFLQIQGAYHFDAQLAPHAPFLVLLCQDIQQVFKSQTLADYAQGEGELALLAQQIHLLRYWIDRQNINYIRENFPGGNDYQKLLNYQTYYGLALDYQTDATYHNRYQGRFIYPNNFKVQVTAKSKHAEFIIDLVRGDFVTQWDVLKKLDNGLIDSQPDHYGQYELSIIANTESFNFGQVHHKSHWRLDIEHPSDAQLRQRATQQWPYEPDVFDKQQPGQYLDIVKKGGPRDVYAWQEIPLAQRQEVYHNYLANYQNSRSRSLGFAKFAEQQKIAATKAEAAKKKEERDE</sequence>
<dbReference type="Proteomes" id="UP000245433">
    <property type="component" value="Unassembled WGS sequence"/>
</dbReference>
<proteinExistence type="predicted"/>
<accession>A0A2U1DFG9</accession>
<dbReference type="AlphaFoldDB" id="A0A2U1DFG9"/>
<gene>
    <name evidence="1" type="ORF">C7384_101352</name>
</gene>
<comment type="caution">
    <text evidence="1">The sequence shown here is derived from an EMBL/GenBank/DDBJ whole genome shotgun (WGS) entry which is preliminary data.</text>
</comment>
<dbReference type="EMBL" id="QEKT01000001">
    <property type="protein sequence ID" value="PVY86433.1"/>
    <property type="molecule type" value="Genomic_DNA"/>
</dbReference>
<protein>
    <submittedName>
        <fullName evidence="1">Uncharacterized protein DUF3114</fullName>
    </submittedName>
</protein>
<organism evidence="1 2">
    <name type="scientific">Convivina intestini</name>
    <dbReference type="NCBI Taxonomy" id="1505726"/>
    <lineage>
        <taxon>Bacteria</taxon>
        <taxon>Bacillati</taxon>
        <taxon>Bacillota</taxon>
        <taxon>Bacilli</taxon>
        <taxon>Lactobacillales</taxon>
        <taxon>Lactobacillaceae</taxon>
        <taxon>Convivina</taxon>
    </lineage>
</organism>
<dbReference type="OrthoDB" id="2185727at2"/>
<evidence type="ECO:0000313" key="2">
    <source>
        <dbReference type="Proteomes" id="UP000245433"/>
    </source>
</evidence>